<dbReference type="InterPro" id="IPR051465">
    <property type="entry name" value="Cell_Envelope_Struct_Comp"/>
</dbReference>
<dbReference type="AlphaFoldDB" id="A0A7W5CAB6"/>
<dbReference type="RefSeq" id="WP_183566855.1">
    <property type="nucleotide sequence ID" value="NZ_CBCSLB010000013.1"/>
</dbReference>
<name>A0A7W5CAB6_9BACL</name>
<protein>
    <recommendedName>
        <fullName evidence="1">SLH domain-containing protein</fullName>
    </recommendedName>
</protein>
<reference evidence="2 3" key="1">
    <citation type="submission" date="2020-08" db="EMBL/GenBank/DDBJ databases">
        <title>Genomic Encyclopedia of Type Strains, Phase III (KMG-III): the genomes of soil and plant-associated and newly described type strains.</title>
        <authorList>
            <person name="Whitman W."/>
        </authorList>
    </citation>
    <scope>NUCLEOTIDE SEQUENCE [LARGE SCALE GENOMIC DNA]</scope>
    <source>
        <strain evidence="2 3">CECT 8234</strain>
    </source>
</reference>
<dbReference type="Pfam" id="PF00395">
    <property type="entry name" value="SLH"/>
    <property type="match status" value="3"/>
</dbReference>
<comment type="caution">
    <text evidence="2">The sequence shown here is derived from an EMBL/GenBank/DDBJ whole genome shotgun (WGS) entry which is preliminary data.</text>
</comment>
<dbReference type="EMBL" id="JACHXW010000013">
    <property type="protein sequence ID" value="MBB3154083.1"/>
    <property type="molecule type" value="Genomic_DNA"/>
</dbReference>
<keyword evidence="3" id="KW-1185">Reference proteome</keyword>
<feature type="domain" description="SLH" evidence="1">
    <location>
        <begin position="1"/>
        <end position="44"/>
    </location>
</feature>
<evidence type="ECO:0000259" key="1">
    <source>
        <dbReference type="PROSITE" id="PS51272"/>
    </source>
</evidence>
<accession>A0A7W5CAB6</accession>
<feature type="domain" description="SLH" evidence="1">
    <location>
        <begin position="112"/>
        <end position="167"/>
    </location>
</feature>
<gene>
    <name evidence="2" type="ORF">FHS16_004159</name>
</gene>
<evidence type="ECO:0000313" key="2">
    <source>
        <dbReference type="EMBL" id="MBB3154083.1"/>
    </source>
</evidence>
<organism evidence="2 3">
    <name type="scientific">Paenibacillus endophyticus</name>
    <dbReference type="NCBI Taxonomy" id="1294268"/>
    <lineage>
        <taxon>Bacteria</taxon>
        <taxon>Bacillati</taxon>
        <taxon>Bacillota</taxon>
        <taxon>Bacilli</taxon>
        <taxon>Bacillales</taxon>
        <taxon>Paenibacillaceae</taxon>
        <taxon>Paenibacillus</taxon>
    </lineage>
</organism>
<evidence type="ECO:0000313" key="3">
    <source>
        <dbReference type="Proteomes" id="UP000518605"/>
    </source>
</evidence>
<dbReference type="PANTHER" id="PTHR43308">
    <property type="entry name" value="OUTER MEMBRANE PROTEIN ALPHA-RELATED"/>
    <property type="match status" value="1"/>
</dbReference>
<sequence>MIEALAARDIVRGTGNGRFEPTRAVTRAEFVQQLLGSLGLIDVKAVSSLNDLTEGAWYYSAVASAEKLGIVKGKANGSFGGGETITREDMAVMLSRAAVIAGISTDGQGAALQAFKDQVAIAAYAEEAVIAMQEAGFINGFTDGSYQPKQHTTRAQAASVIFKLLKF</sequence>
<dbReference type="InterPro" id="IPR001119">
    <property type="entry name" value="SLH_dom"/>
</dbReference>
<dbReference type="Proteomes" id="UP000518605">
    <property type="component" value="Unassembled WGS sequence"/>
</dbReference>
<proteinExistence type="predicted"/>
<dbReference type="PROSITE" id="PS51272">
    <property type="entry name" value="SLH"/>
    <property type="match status" value="3"/>
</dbReference>
<feature type="domain" description="SLH" evidence="1">
    <location>
        <begin position="45"/>
        <end position="108"/>
    </location>
</feature>